<proteinExistence type="predicted"/>
<evidence type="ECO:0000313" key="2">
    <source>
        <dbReference type="Proteomes" id="UP000182229"/>
    </source>
</evidence>
<accession>A0A1L9AXN6</accession>
<dbReference type="EMBL" id="MPIN01000017">
    <property type="protein sequence ID" value="OJH34746.1"/>
    <property type="molecule type" value="Genomic_DNA"/>
</dbReference>
<protein>
    <submittedName>
        <fullName evidence="1">Uncharacterized protein</fullName>
    </submittedName>
</protein>
<keyword evidence="2" id="KW-1185">Reference proteome</keyword>
<organism evidence="1 2">
    <name type="scientific">Cystobacter ferrugineus</name>
    <dbReference type="NCBI Taxonomy" id="83449"/>
    <lineage>
        <taxon>Bacteria</taxon>
        <taxon>Pseudomonadati</taxon>
        <taxon>Myxococcota</taxon>
        <taxon>Myxococcia</taxon>
        <taxon>Myxococcales</taxon>
        <taxon>Cystobacterineae</taxon>
        <taxon>Archangiaceae</taxon>
        <taxon>Cystobacter</taxon>
    </lineage>
</organism>
<gene>
    <name evidence="1" type="ORF">BON30_42075</name>
</gene>
<dbReference type="AlphaFoldDB" id="A0A1L9AXN6"/>
<name>A0A1L9AXN6_9BACT</name>
<reference evidence="2" key="1">
    <citation type="submission" date="2016-11" db="EMBL/GenBank/DDBJ databases">
        <authorList>
            <person name="Shukria A."/>
            <person name="Stevens D.C."/>
        </authorList>
    </citation>
    <scope>NUCLEOTIDE SEQUENCE [LARGE SCALE GENOMIC DNA]</scope>
    <source>
        <strain evidence="2">Cbfe23</strain>
    </source>
</reference>
<reference evidence="1 2" key="2">
    <citation type="submission" date="2016-12" db="EMBL/GenBank/DDBJ databases">
        <title>Draft Genome Sequence of Cystobacter ferrugineus Strain Cbfe23.</title>
        <authorList>
            <person name="Akbar S."/>
            <person name="Dowd S.E."/>
            <person name="Stevens D.C."/>
        </authorList>
    </citation>
    <scope>NUCLEOTIDE SEQUENCE [LARGE SCALE GENOMIC DNA]</scope>
    <source>
        <strain evidence="1 2">Cbfe23</strain>
    </source>
</reference>
<evidence type="ECO:0000313" key="1">
    <source>
        <dbReference type="EMBL" id="OJH34746.1"/>
    </source>
</evidence>
<dbReference type="Proteomes" id="UP000182229">
    <property type="component" value="Unassembled WGS sequence"/>
</dbReference>
<dbReference type="RefSeq" id="WP_071904228.1">
    <property type="nucleotide sequence ID" value="NZ_MPIN01000017.1"/>
</dbReference>
<comment type="caution">
    <text evidence="1">The sequence shown here is derived from an EMBL/GenBank/DDBJ whole genome shotgun (WGS) entry which is preliminary data.</text>
</comment>
<sequence>MLGGIDCLLYVGLPESCGRFAHFGLNAHPLSLVILGIGIDAVFRFSVSFLSVGLEVELPYSP</sequence>